<dbReference type="SUPFAM" id="SSF48403">
    <property type="entry name" value="Ankyrin repeat"/>
    <property type="match status" value="2"/>
</dbReference>
<name>A0ABR4ICR1_9EURO</name>
<organism evidence="2 3">
    <name type="scientific">Aspergillus pseudoustus</name>
    <dbReference type="NCBI Taxonomy" id="1810923"/>
    <lineage>
        <taxon>Eukaryota</taxon>
        <taxon>Fungi</taxon>
        <taxon>Dikarya</taxon>
        <taxon>Ascomycota</taxon>
        <taxon>Pezizomycotina</taxon>
        <taxon>Eurotiomycetes</taxon>
        <taxon>Eurotiomycetidae</taxon>
        <taxon>Eurotiales</taxon>
        <taxon>Aspergillaceae</taxon>
        <taxon>Aspergillus</taxon>
        <taxon>Aspergillus subgen. Nidulantes</taxon>
    </lineage>
</organism>
<feature type="repeat" description="ANK" evidence="1">
    <location>
        <begin position="261"/>
        <end position="293"/>
    </location>
</feature>
<dbReference type="InterPro" id="IPR036770">
    <property type="entry name" value="Ankyrin_rpt-contain_sf"/>
</dbReference>
<proteinExistence type="predicted"/>
<dbReference type="PANTHER" id="PTHR24183:SF1">
    <property type="entry name" value="FIBRONECTIN TYPE 3 AND ANKYRIN REPEAT DOMAINS PROTEIN 1"/>
    <property type="match status" value="1"/>
</dbReference>
<dbReference type="EMBL" id="JBFXLU010000488">
    <property type="protein sequence ID" value="KAL2825530.1"/>
    <property type="molecule type" value="Genomic_DNA"/>
</dbReference>
<feature type="repeat" description="ANK" evidence="1">
    <location>
        <begin position="396"/>
        <end position="417"/>
    </location>
</feature>
<comment type="caution">
    <text evidence="2">The sequence shown here is derived from an EMBL/GenBank/DDBJ whole genome shotgun (WGS) entry which is preliminary data.</text>
</comment>
<gene>
    <name evidence="2" type="ORF">BJY01DRAFT_256246</name>
</gene>
<dbReference type="PANTHER" id="PTHR24183">
    <property type="entry name" value="FIBRONECTIN TYPE 3 AND ANKYRIN REPEAT DOMAINS PROTEIN 1"/>
    <property type="match status" value="1"/>
</dbReference>
<dbReference type="SMART" id="SM00248">
    <property type="entry name" value="ANK"/>
    <property type="match status" value="10"/>
</dbReference>
<keyword evidence="1" id="KW-0040">ANK repeat</keyword>
<sequence length="633" mass="68264">MGVTDLPAELRFAILDHVAPRSLDWAYHYAEARWFLRLRLTCRSFNVTVIDWLLAALKQGDHLKDCPLTRQPLRPSATEMCVRLLMEQVRRDGHESQSSLISIVADGADMASEVLGEPREACEAALMLSIVGVCGTWLPLAHLAGIEDDHSAPLDERDRDTVALMVAGTMGLVEGMERAIQAGADVSFEPGDHWLGTPLWAAAFGGHAAAIQLLVDRGVDPQYVCPQNGETALHYAAASGSEPAVALLLALGLEPDSRNSQQETPLIWAAAAGHTAIVRLLLAQPTDVNAECATGKTALLYAAWRKHEAVALLLLERPEILPDKKDPKTSSTTALAAAALTGNGALFERLIARTDVDPLVRDASGHGILKHAIAGENEAIVRSALLRMDVNSQGNDGSTPLMWAAKGGNETLVRLLLAEPTVRVNVQGEEGVTALMLAVVSHSVPAVKALLEHKEIDVNVRCEDNEERLEGTSALGVMAVQGLDEMASILLKHPRADPEIVDMYGRTPLARAAISNQLGMVKLLTARRDVDINSPDNATITPLIHAVEAEAELVVQHLLSDNRIRVAVKTRRNQNALTAAVLCGNERVVQMLLDPNRGFGKADIEEARRAADEAQYTAVQSLLASYLNDHIIL</sequence>
<dbReference type="Pfam" id="PF12796">
    <property type="entry name" value="Ank_2"/>
    <property type="match status" value="3"/>
</dbReference>
<evidence type="ECO:0000313" key="2">
    <source>
        <dbReference type="EMBL" id="KAL2825530.1"/>
    </source>
</evidence>
<protein>
    <submittedName>
        <fullName evidence="2">Ankyrin repeat-containing domain protein</fullName>
    </submittedName>
</protein>
<keyword evidence="3" id="KW-1185">Reference proteome</keyword>
<dbReference type="Proteomes" id="UP001610446">
    <property type="component" value="Unassembled WGS sequence"/>
</dbReference>
<reference evidence="2 3" key="1">
    <citation type="submission" date="2024-07" db="EMBL/GenBank/DDBJ databases">
        <title>Section-level genome sequencing and comparative genomics of Aspergillus sections Usti and Cavernicolus.</title>
        <authorList>
            <consortium name="Lawrence Berkeley National Laboratory"/>
            <person name="Nybo J.L."/>
            <person name="Vesth T.C."/>
            <person name="Theobald S."/>
            <person name="Frisvad J.C."/>
            <person name="Larsen T.O."/>
            <person name="Kjaerboelling I."/>
            <person name="Rothschild-Mancinelli K."/>
            <person name="Lyhne E.K."/>
            <person name="Kogle M.E."/>
            <person name="Barry K."/>
            <person name="Clum A."/>
            <person name="Na H."/>
            <person name="Ledsgaard L."/>
            <person name="Lin J."/>
            <person name="Lipzen A."/>
            <person name="Kuo A."/>
            <person name="Riley R."/>
            <person name="Mondo S."/>
            <person name="Labutti K."/>
            <person name="Haridas S."/>
            <person name="Pangalinan J."/>
            <person name="Salamov A.A."/>
            <person name="Simmons B.A."/>
            <person name="Magnuson J.K."/>
            <person name="Chen J."/>
            <person name="Drula E."/>
            <person name="Henrissat B."/>
            <person name="Wiebenga A."/>
            <person name="Lubbers R.J."/>
            <person name="Gomes A.C."/>
            <person name="Makela M.R."/>
            <person name="Stajich J."/>
            <person name="Grigoriev I.V."/>
            <person name="Mortensen U.H."/>
            <person name="De Vries R.P."/>
            <person name="Baker S.E."/>
            <person name="Andersen M.R."/>
        </authorList>
    </citation>
    <scope>NUCLEOTIDE SEQUENCE [LARGE SCALE GENOMIC DNA]</scope>
    <source>
        <strain evidence="2 3">CBS 123904</strain>
    </source>
</reference>
<evidence type="ECO:0000313" key="3">
    <source>
        <dbReference type="Proteomes" id="UP001610446"/>
    </source>
</evidence>
<dbReference type="Gene3D" id="1.25.40.20">
    <property type="entry name" value="Ankyrin repeat-containing domain"/>
    <property type="match status" value="4"/>
</dbReference>
<dbReference type="PROSITE" id="PS50297">
    <property type="entry name" value="ANK_REP_REGION"/>
    <property type="match status" value="3"/>
</dbReference>
<evidence type="ECO:0000256" key="1">
    <source>
        <dbReference type="PROSITE-ProRule" id="PRU00023"/>
    </source>
</evidence>
<dbReference type="InterPro" id="IPR002110">
    <property type="entry name" value="Ankyrin_rpt"/>
</dbReference>
<dbReference type="PROSITE" id="PS50088">
    <property type="entry name" value="ANK_REPEAT"/>
    <property type="match status" value="3"/>
</dbReference>
<accession>A0ABR4ICR1</accession>
<feature type="repeat" description="ANK" evidence="1">
    <location>
        <begin position="228"/>
        <end position="260"/>
    </location>
</feature>